<feature type="chain" id="PRO_5020461884" evidence="1">
    <location>
        <begin position="19"/>
        <end position="601"/>
    </location>
</feature>
<sequence length="601" mass="70752">MFLFKVFFILLFILSVRCSVVYFEFNTSICGGNSELRDSGSDVSNENITNKSCSDMVDVGDFSLFEFLYDKKVGYTSSVIEKHISNSDICGFSCLFEFGSEYKFSTNEYFLKKVFYFLGKLSFDFEEQFSDYFFYKIIKNCLFLVVDEEISIEWLRGRYSCVDLSGGGLLGFSICLLGFLAKHEELFLHIQNSVFWHDFYNLFDENTKENVFSMNLTTKFLEISSLDFKNYNREIVAMMYNLRHVEALEFFGIEECTTEIFVLKKFKNLKNLSLQFEDNSKERNFDLTLISHLCDQLKYFKICNIKTFSHQNTVSFKNISHLEVTFNNLNFDFEDYSQIVFFASENLKFLKLKGISFVQDIKKLIEKSVNLETVILIGKYKFLIIQILKELFYNFSFCKEKTLIINSILLIDSEINIFEIIKAHLSNFEMEVLENILFTSEFKFESVKNKIGLETINFEDSERFIFSFISNFFDLKNMKKFFRNTLQFPPQNEFKFLLNQLTAEEDISFNNLSYTNYNLKILRIKTATRRSFTSSIIDFIRTFHMVRSIVLINFSIPDCQIDVLKEIFISRNDDLILNLVDCELLSHVLVDLICITCKNKF</sequence>
<keyword evidence="3" id="KW-1185">Reference proteome</keyword>
<dbReference type="EMBL" id="PITI01000920">
    <property type="protein sequence ID" value="TBU03464.1"/>
    <property type="molecule type" value="Genomic_DNA"/>
</dbReference>
<organism evidence="2 3">
    <name type="scientific">Hamiltosporidium magnivora</name>
    <dbReference type="NCBI Taxonomy" id="148818"/>
    <lineage>
        <taxon>Eukaryota</taxon>
        <taxon>Fungi</taxon>
        <taxon>Fungi incertae sedis</taxon>
        <taxon>Microsporidia</taxon>
        <taxon>Dubosqiidae</taxon>
        <taxon>Hamiltosporidium</taxon>
    </lineage>
</organism>
<dbReference type="VEuPathDB" id="MicrosporidiaDB:CWI36_0920p0010"/>
<evidence type="ECO:0000313" key="2">
    <source>
        <dbReference type="EMBL" id="TBU03464.1"/>
    </source>
</evidence>
<accession>A0A4Q9L7E3</accession>
<evidence type="ECO:0000313" key="3">
    <source>
        <dbReference type="Proteomes" id="UP000291404"/>
    </source>
</evidence>
<proteinExistence type="predicted"/>
<name>A0A4Q9L7E3_9MICR</name>
<dbReference type="VEuPathDB" id="MicrosporidiaDB:CWI39_0494p0030"/>
<comment type="caution">
    <text evidence="2">The sequence shown here is derived from an EMBL/GenBank/DDBJ whole genome shotgun (WGS) entry which is preliminary data.</text>
</comment>
<evidence type="ECO:0000256" key="1">
    <source>
        <dbReference type="SAM" id="SignalP"/>
    </source>
</evidence>
<dbReference type="AlphaFoldDB" id="A0A4Q9L7E3"/>
<reference evidence="2 3" key="1">
    <citation type="submission" date="2017-12" db="EMBL/GenBank/DDBJ databases">
        <authorList>
            <person name="Pombert J.-F."/>
            <person name="Haag K.L."/>
            <person name="Ebert D."/>
        </authorList>
    </citation>
    <scope>NUCLEOTIDE SEQUENCE [LARGE SCALE GENOMIC DNA]</scope>
    <source>
        <strain evidence="2">BE-OM-2</strain>
    </source>
</reference>
<keyword evidence="1" id="KW-0732">Signal</keyword>
<gene>
    <name evidence="2" type="ORF">CWI36_0920p0010</name>
</gene>
<protein>
    <submittedName>
        <fullName evidence="2">Uncharacterized protein</fullName>
    </submittedName>
</protein>
<dbReference type="Proteomes" id="UP000291404">
    <property type="component" value="Unassembled WGS sequence"/>
</dbReference>
<feature type="signal peptide" evidence="1">
    <location>
        <begin position="1"/>
        <end position="18"/>
    </location>
</feature>